<reference evidence="7 8" key="1">
    <citation type="submission" date="2023-03" db="EMBL/GenBank/DDBJ databases">
        <title>Bacillus Genome Sequencing.</title>
        <authorList>
            <person name="Dunlap C."/>
        </authorList>
    </citation>
    <scope>NUCLEOTIDE SEQUENCE [LARGE SCALE GENOMIC DNA]</scope>
    <source>
        <strain evidence="7 8">BD-525</strain>
    </source>
</reference>
<evidence type="ECO:0000259" key="5">
    <source>
        <dbReference type="Pfam" id="PF01909"/>
    </source>
</evidence>
<dbReference type="Pfam" id="PF01909">
    <property type="entry name" value="NTP_transf_2"/>
    <property type="match status" value="1"/>
</dbReference>
<proteinExistence type="predicted"/>
<keyword evidence="1 4" id="KW-0808">Transferase</keyword>
<evidence type="ECO:0000313" key="8">
    <source>
        <dbReference type="Proteomes" id="UP001344632"/>
    </source>
</evidence>
<evidence type="ECO:0000256" key="3">
    <source>
        <dbReference type="ARBA" id="ARBA00047831"/>
    </source>
</evidence>
<comment type="caution">
    <text evidence="7">The sequence shown here is derived from an EMBL/GenBank/DDBJ whole genome shotgun (WGS) entry which is preliminary data.</text>
</comment>
<evidence type="ECO:0000256" key="2">
    <source>
        <dbReference type="ARBA" id="ARBA00023251"/>
    </source>
</evidence>
<feature type="domain" description="Polymerase nucleotidyl transferase" evidence="5">
    <location>
        <begin position="14"/>
        <end position="89"/>
    </location>
</feature>
<evidence type="ECO:0000259" key="6">
    <source>
        <dbReference type="Pfam" id="PF13427"/>
    </source>
</evidence>
<dbReference type="Pfam" id="PF13427">
    <property type="entry name" value="AadA_C"/>
    <property type="match status" value="1"/>
</dbReference>
<dbReference type="PIRSF" id="PIRSF000819">
    <property type="entry name" value="Streptomycin_3-adenylyltransf"/>
    <property type="match status" value="1"/>
</dbReference>
<evidence type="ECO:0000256" key="1">
    <source>
        <dbReference type="ARBA" id="ARBA00022679"/>
    </source>
</evidence>
<dbReference type="InterPro" id="IPR002934">
    <property type="entry name" value="Polymerase_NTP_transf_dom"/>
</dbReference>
<dbReference type="InterPro" id="IPR024172">
    <property type="entry name" value="AadA/Aad9"/>
</dbReference>
<name>A0ABU6GFI5_9BACL</name>
<organism evidence="7 8">
    <name type="scientific">Paenibacillus dokdonensis</name>
    <dbReference type="NCBI Taxonomy" id="2567944"/>
    <lineage>
        <taxon>Bacteria</taxon>
        <taxon>Bacillati</taxon>
        <taxon>Bacillota</taxon>
        <taxon>Bacilli</taxon>
        <taxon>Bacillales</taxon>
        <taxon>Paenibacillaceae</taxon>
        <taxon>Paenibacillus</taxon>
    </lineage>
</organism>
<dbReference type="Proteomes" id="UP001344632">
    <property type="component" value="Unassembled WGS sequence"/>
</dbReference>
<dbReference type="Gene3D" id="3.30.460.10">
    <property type="entry name" value="Beta Polymerase, domain 2"/>
    <property type="match status" value="1"/>
</dbReference>
<accession>A0ABU6GFI5</accession>
<dbReference type="InterPro" id="IPR043519">
    <property type="entry name" value="NT_sf"/>
</dbReference>
<evidence type="ECO:0000313" key="7">
    <source>
        <dbReference type="EMBL" id="MEC0238488.1"/>
    </source>
</evidence>
<dbReference type="EMBL" id="JARLKZ010000002">
    <property type="protein sequence ID" value="MEC0238488.1"/>
    <property type="molecule type" value="Genomic_DNA"/>
</dbReference>
<dbReference type="InterPro" id="IPR025184">
    <property type="entry name" value="AadA_C"/>
</dbReference>
<dbReference type="CDD" id="cd05403">
    <property type="entry name" value="NT_KNTase_like"/>
    <property type="match status" value="1"/>
</dbReference>
<dbReference type="SUPFAM" id="SSF81301">
    <property type="entry name" value="Nucleotidyltransferase"/>
    <property type="match status" value="1"/>
</dbReference>
<comment type="catalytic activity">
    <reaction evidence="3 4">
        <text>spectinomycin + ATP = 9-O-adenylylspectinomycin + diphosphate</text>
        <dbReference type="Rhea" id="RHEA:63228"/>
        <dbReference type="ChEBI" id="CHEBI:30616"/>
        <dbReference type="ChEBI" id="CHEBI:33019"/>
        <dbReference type="ChEBI" id="CHEBI:146260"/>
        <dbReference type="ChEBI" id="CHEBI:146261"/>
    </reaction>
</comment>
<keyword evidence="8" id="KW-1185">Reference proteome</keyword>
<keyword evidence="4" id="KW-0067">ATP-binding</keyword>
<sequence length="255" mass="29251">MKQQINLEGIVDLLKKELSESLTGIYLHGSLALGGFNPGQSDIDLLVIVKERHEVDTYKRIASQLLLIEKELEIIKGIELSVVLESYADEFVYPTPFEFHYSAFHREKYKADTSYFCGGFEDPDIAAHFTLIYDRGVVLYGKPIRDVFKPIDKQYFIHSIMSDIEGSLEGIADNPEYYVLNLSRTLCYMKESVISSKREGGEWALNVVPDQYADVINQCLAKYNGEMEYIELNNQILFDFAHYMLDEIASSRQIK</sequence>
<keyword evidence="4" id="KW-0548">Nucleotidyltransferase</keyword>
<keyword evidence="2 4" id="KW-0046">Antibiotic resistance</keyword>
<dbReference type="RefSeq" id="WP_326085119.1">
    <property type="nucleotide sequence ID" value="NZ_JARLKZ010000002.1"/>
</dbReference>
<feature type="domain" description="Adenylyltransferase AadA C-terminal" evidence="6">
    <location>
        <begin position="146"/>
        <end position="246"/>
    </location>
</feature>
<gene>
    <name evidence="7" type="ORF">P4H66_01205</name>
</gene>
<keyword evidence="4" id="KW-0547">Nucleotide-binding</keyword>
<evidence type="ECO:0000256" key="4">
    <source>
        <dbReference type="PIRNR" id="PIRNR000819"/>
    </source>
</evidence>
<protein>
    <recommendedName>
        <fullName evidence="4">Spectinomycin 9-adenylyltransferase</fullName>
    </recommendedName>
</protein>